<feature type="compositionally biased region" description="Low complexity" evidence="1">
    <location>
        <begin position="330"/>
        <end position="354"/>
    </location>
</feature>
<keyword evidence="3" id="KW-1185">Reference proteome</keyword>
<feature type="region of interest" description="Disordered" evidence="1">
    <location>
        <begin position="330"/>
        <end position="384"/>
    </location>
</feature>
<evidence type="ECO:0000313" key="2">
    <source>
        <dbReference type="EnsemblMetazoa" id="PPA35551.1"/>
    </source>
</evidence>
<evidence type="ECO:0000313" key="3">
    <source>
        <dbReference type="Proteomes" id="UP000005239"/>
    </source>
</evidence>
<reference evidence="2" key="2">
    <citation type="submission" date="2022-06" db="UniProtKB">
        <authorList>
            <consortium name="EnsemblMetazoa"/>
        </authorList>
    </citation>
    <scope>IDENTIFICATION</scope>
    <source>
        <strain evidence="2">PS312</strain>
    </source>
</reference>
<organism evidence="2 3">
    <name type="scientific">Pristionchus pacificus</name>
    <name type="common">Parasitic nematode worm</name>
    <dbReference type="NCBI Taxonomy" id="54126"/>
    <lineage>
        <taxon>Eukaryota</taxon>
        <taxon>Metazoa</taxon>
        <taxon>Ecdysozoa</taxon>
        <taxon>Nematoda</taxon>
        <taxon>Chromadorea</taxon>
        <taxon>Rhabditida</taxon>
        <taxon>Rhabditina</taxon>
        <taxon>Diplogasteromorpha</taxon>
        <taxon>Diplogasteroidea</taxon>
        <taxon>Neodiplogasteridae</taxon>
        <taxon>Pristionchus</taxon>
    </lineage>
</organism>
<accession>A0A8R1UM78</accession>
<dbReference type="Proteomes" id="UP000005239">
    <property type="component" value="Unassembled WGS sequence"/>
</dbReference>
<name>A0A454XRS3_PRIPA</name>
<reference evidence="3" key="1">
    <citation type="journal article" date="2008" name="Nat. Genet.">
        <title>The Pristionchus pacificus genome provides a unique perspective on nematode lifestyle and parasitism.</title>
        <authorList>
            <person name="Dieterich C."/>
            <person name="Clifton S.W."/>
            <person name="Schuster L.N."/>
            <person name="Chinwalla A."/>
            <person name="Delehaunty K."/>
            <person name="Dinkelacker I."/>
            <person name="Fulton L."/>
            <person name="Fulton R."/>
            <person name="Godfrey J."/>
            <person name="Minx P."/>
            <person name="Mitreva M."/>
            <person name="Roeseler W."/>
            <person name="Tian H."/>
            <person name="Witte H."/>
            <person name="Yang S.P."/>
            <person name="Wilson R.K."/>
            <person name="Sommer R.J."/>
        </authorList>
    </citation>
    <scope>NUCLEOTIDE SEQUENCE [LARGE SCALE GENOMIC DNA]</scope>
    <source>
        <strain evidence="3">PS312</strain>
    </source>
</reference>
<gene>
    <name evidence="2" type="primary">WBGene00273920</name>
</gene>
<feature type="compositionally biased region" description="Polar residues" evidence="1">
    <location>
        <begin position="355"/>
        <end position="374"/>
    </location>
</feature>
<feature type="region of interest" description="Disordered" evidence="1">
    <location>
        <begin position="29"/>
        <end position="64"/>
    </location>
</feature>
<accession>A0A454XRS3</accession>
<dbReference type="AlphaFoldDB" id="A0A454XRS3"/>
<protein>
    <submittedName>
        <fullName evidence="2">Uncharacterized protein</fullName>
    </submittedName>
</protein>
<dbReference type="EnsemblMetazoa" id="PPA35551.1">
    <property type="protein sequence ID" value="PPA35551.1"/>
    <property type="gene ID" value="WBGene00273920"/>
</dbReference>
<sequence>MLIAAFIGTLIWGRMRTIITNYVTNYNFGSNKAKPAKSNTNCADDEGNENEEKGGAKGSNGNSEIEKKLEEKLKAIEEAHEEQRRIENEKREEERKIKLERKRAKYEKEVRKKYDLMMKIYEKWKGDRVAKFDELQRELTKIVWSQEVYSNLSARLEFVKEAHSYAFGMCDEINSDIHDKTKEIDPEKRHAKLMVKMTILLENFAREYEIAESEYGDISRMVKLFWDAMYLSRIQVYFLEVAKGAHAMHTMLTKVKDQLVKPIINYPNECTILQKASPNVTDEILSSWEEFKKIFDEFDNDDGPKLDDIGRVVSQRLAAMAAMNASQQQLIQQQPVGSQPVPSDSATAATADSSLLRSPATSVGTAKTPSSQTPRSDKKKAKNK</sequence>
<evidence type="ECO:0000256" key="1">
    <source>
        <dbReference type="SAM" id="MobiDB-lite"/>
    </source>
</evidence>
<proteinExistence type="predicted"/>